<protein>
    <recommendedName>
        <fullName evidence="1">BOD1/SHG1 domain-containing protein</fullName>
    </recommendedName>
</protein>
<sequence>MAVYIDEDEIVKKVDIELKKGGTFDKIRKQAFEQIVKESTTVQRIEKEMLATVKEIMNSSGNSSKEEMQRKVRNMIFNDAKMRHDINRLTRSELDKQWVSEALNDEIEQKVSNHLEIYRCK</sequence>
<proteinExistence type="predicted"/>
<dbReference type="AlphaFoldDB" id="A0A8R1I154"/>
<dbReference type="Proteomes" id="UP000005237">
    <property type="component" value="Unassembled WGS sequence"/>
</dbReference>
<evidence type="ECO:0000259" key="1">
    <source>
        <dbReference type="Pfam" id="PF05205"/>
    </source>
</evidence>
<organism evidence="2 3">
    <name type="scientific">Caenorhabditis japonica</name>
    <dbReference type="NCBI Taxonomy" id="281687"/>
    <lineage>
        <taxon>Eukaryota</taxon>
        <taxon>Metazoa</taxon>
        <taxon>Ecdysozoa</taxon>
        <taxon>Nematoda</taxon>
        <taxon>Chromadorea</taxon>
        <taxon>Rhabditida</taxon>
        <taxon>Rhabditina</taxon>
        <taxon>Rhabditomorpha</taxon>
        <taxon>Rhabditoidea</taxon>
        <taxon>Rhabditidae</taxon>
        <taxon>Peloderinae</taxon>
        <taxon>Caenorhabditis</taxon>
    </lineage>
</organism>
<accession>A0A8R1I154</accession>
<keyword evidence="3" id="KW-1185">Reference proteome</keyword>
<dbReference type="OMA" id="DFMNENA"/>
<evidence type="ECO:0000313" key="2">
    <source>
        <dbReference type="EnsemblMetazoa" id="CJA14159.1"/>
    </source>
</evidence>
<feature type="domain" description="BOD1/SHG1" evidence="1">
    <location>
        <begin position="17"/>
        <end position="110"/>
    </location>
</feature>
<name>A0A8R1I154_CAEJA</name>
<dbReference type="InterPro" id="IPR055264">
    <property type="entry name" value="BOD1/SHG1_dom"/>
</dbReference>
<reference evidence="2" key="2">
    <citation type="submission" date="2022-06" db="UniProtKB">
        <authorList>
            <consortium name="EnsemblMetazoa"/>
        </authorList>
    </citation>
    <scope>IDENTIFICATION</scope>
    <source>
        <strain evidence="2">DF5081</strain>
    </source>
</reference>
<evidence type="ECO:0000313" key="3">
    <source>
        <dbReference type="Proteomes" id="UP000005237"/>
    </source>
</evidence>
<dbReference type="EnsemblMetazoa" id="CJA14159.1">
    <property type="protein sequence ID" value="CJA14159.1"/>
    <property type="gene ID" value="WBGene00133363"/>
</dbReference>
<dbReference type="Pfam" id="PF05205">
    <property type="entry name" value="COMPASS-Shg1"/>
    <property type="match status" value="1"/>
</dbReference>
<reference evidence="3" key="1">
    <citation type="submission" date="2010-08" db="EMBL/GenBank/DDBJ databases">
        <authorList>
            <consortium name="Caenorhabditis japonica Sequencing Consortium"/>
            <person name="Wilson R.K."/>
        </authorList>
    </citation>
    <scope>NUCLEOTIDE SEQUENCE [LARGE SCALE GENOMIC DNA]</scope>
    <source>
        <strain evidence="3">DF5081</strain>
    </source>
</reference>